<accession>A0A160IS20</accession>
<dbReference type="Pfam" id="PF13365">
    <property type="entry name" value="Trypsin_2"/>
    <property type="match status" value="1"/>
</dbReference>
<gene>
    <name evidence="2" type="ORF">ABE65_019060</name>
</gene>
<keyword evidence="1" id="KW-0645">Protease</keyword>
<protein>
    <recommendedName>
        <fullName evidence="4">Serine protease</fullName>
    </recommendedName>
</protein>
<dbReference type="Gene3D" id="2.40.10.120">
    <property type="match status" value="1"/>
</dbReference>
<dbReference type="SUPFAM" id="SSF50494">
    <property type="entry name" value="Trypsin-like serine proteases"/>
    <property type="match status" value="1"/>
</dbReference>
<evidence type="ECO:0000313" key="3">
    <source>
        <dbReference type="Proteomes" id="UP000076623"/>
    </source>
</evidence>
<keyword evidence="3" id="KW-1185">Reference proteome</keyword>
<keyword evidence="1" id="KW-0378">Hydrolase</keyword>
<dbReference type="Proteomes" id="UP000076623">
    <property type="component" value="Chromosome"/>
</dbReference>
<dbReference type="InterPro" id="IPR001940">
    <property type="entry name" value="Peptidase_S1C"/>
</dbReference>
<reference evidence="2 3" key="1">
    <citation type="submission" date="2016-04" db="EMBL/GenBank/DDBJ databases">
        <title>Complete genome sequence of Fictibacillus phosphorivorans G25-29, a strain toxic to nematodes.</title>
        <authorList>
            <person name="Zheng Z."/>
        </authorList>
    </citation>
    <scope>NUCLEOTIDE SEQUENCE [LARGE SCALE GENOMIC DNA]</scope>
    <source>
        <strain evidence="2 3">G25-29</strain>
    </source>
</reference>
<dbReference type="AlphaFoldDB" id="A0A160IS20"/>
<dbReference type="RefSeq" id="WP_066398472.1">
    <property type="nucleotide sequence ID" value="NZ_CP015378.1"/>
</dbReference>
<dbReference type="EMBL" id="CP015378">
    <property type="protein sequence ID" value="ANC78782.1"/>
    <property type="molecule type" value="Genomic_DNA"/>
</dbReference>
<evidence type="ECO:0000256" key="1">
    <source>
        <dbReference type="ARBA" id="ARBA00022825"/>
    </source>
</evidence>
<dbReference type="InterPro" id="IPR009003">
    <property type="entry name" value="Peptidase_S1_PA"/>
</dbReference>
<dbReference type="PRINTS" id="PR00834">
    <property type="entry name" value="PROTEASES2C"/>
</dbReference>
<proteinExistence type="predicted"/>
<name>A0A160IS20_9BACL</name>
<keyword evidence="1" id="KW-0720">Serine protease</keyword>
<evidence type="ECO:0000313" key="2">
    <source>
        <dbReference type="EMBL" id="ANC78782.1"/>
    </source>
</evidence>
<dbReference type="PANTHER" id="PTHR22939">
    <property type="entry name" value="SERINE PROTEASE FAMILY S1C HTRA-RELATED"/>
    <property type="match status" value="1"/>
</dbReference>
<dbReference type="GO" id="GO:0004252">
    <property type="term" value="F:serine-type endopeptidase activity"/>
    <property type="evidence" value="ECO:0007669"/>
    <property type="project" value="InterPro"/>
</dbReference>
<evidence type="ECO:0008006" key="4">
    <source>
        <dbReference type="Google" id="ProtNLM"/>
    </source>
</evidence>
<dbReference type="STRING" id="1221500.ABE65_019060"/>
<sequence length="433" mass="48434">MKKIFMTSMMVMVVLVTGLSLAYFLFSKFPPGQAQPTTTEVKTQTITKEVKVPVEVPTNEKANLKSIIKATQDKVVQIETSNSQGSGFLYNNKGDIVTNAHVVGYEVDVTIRMSNQQTYQGQVIGRSDHTDVALIRVPELAHTTPLKVKQQKSETGDDVVALGSPLGLQNTVTVGIISGLDRSFQLDPYYYENMYQITAPISPGNSGGPIVSGIDGSVLGINSVKYVKENNIGFSIPMYSVLPTLQEWSRNPMKLTPYEEDYQYDYEVPEYDGDLSEEYEEYNEEDSYEEYGSAEDAEIYEEYSEEPYEDEYYGEGFDSSLDLTSEYAESMVYTYYDYVNAGEYSLAYDLIGGNWKASSPSLEEFTEGYAQTLSTYITNSYVTDNGDGTFQVEITLEAQEYVNEGEQTSIYQVSYMVGIEDDMPKLLSGDVVE</sequence>
<dbReference type="PANTHER" id="PTHR22939:SF129">
    <property type="entry name" value="SERINE PROTEASE HTRA2, MITOCHONDRIAL"/>
    <property type="match status" value="1"/>
</dbReference>
<dbReference type="KEGG" id="fpn:ABE65_019060"/>
<dbReference type="GO" id="GO:0006508">
    <property type="term" value="P:proteolysis"/>
    <property type="evidence" value="ECO:0007669"/>
    <property type="project" value="InterPro"/>
</dbReference>
<organism evidence="2 3">
    <name type="scientific">Fictibacillus phosphorivorans</name>
    <dbReference type="NCBI Taxonomy" id="1221500"/>
    <lineage>
        <taxon>Bacteria</taxon>
        <taxon>Bacillati</taxon>
        <taxon>Bacillota</taxon>
        <taxon>Bacilli</taxon>
        <taxon>Bacillales</taxon>
        <taxon>Fictibacillaceae</taxon>
        <taxon>Fictibacillus</taxon>
    </lineage>
</organism>